<keyword evidence="2" id="KW-1185">Reference proteome</keyword>
<dbReference type="OrthoDB" id="10068084at2759"/>
<protein>
    <submittedName>
        <fullName evidence="1">Uncharacterized protein</fullName>
    </submittedName>
</protein>
<name>A0A9Q1BPF2_HOLLE</name>
<dbReference type="AlphaFoldDB" id="A0A9Q1BPF2"/>
<comment type="caution">
    <text evidence="1">The sequence shown here is derived from an EMBL/GenBank/DDBJ whole genome shotgun (WGS) entry which is preliminary data.</text>
</comment>
<reference evidence="1" key="1">
    <citation type="submission" date="2021-10" db="EMBL/GenBank/DDBJ databases">
        <title>Tropical sea cucumber genome reveals ecological adaptation and Cuvierian tubules defense mechanism.</title>
        <authorList>
            <person name="Chen T."/>
        </authorList>
    </citation>
    <scope>NUCLEOTIDE SEQUENCE</scope>
    <source>
        <strain evidence="1">Nanhai2018</strain>
        <tissue evidence="1">Muscle</tissue>
    </source>
</reference>
<dbReference type="Proteomes" id="UP001152320">
    <property type="component" value="Chromosome 13"/>
</dbReference>
<evidence type="ECO:0000313" key="1">
    <source>
        <dbReference type="EMBL" id="KAJ8030355.1"/>
    </source>
</evidence>
<evidence type="ECO:0000313" key="2">
    <source>
        <dbReference type="Proteomes" id="UP001152320"/>
    </source>
</evidence>
<gene>
    <name evidence="1" type="ORF">HOLleu_26750</name>
</gene>
<sequence>MSTGLKLRSYLEGREDITLAILRKLLRCHFREKDTTKLYQELCNLTQQANETPQEFVFRALDLRQKVGFSSQEDGPMLAYNQSLVQSMFLHAVGTGLSDASIAQELKPFLTKQGILDEVLLEQVNLAVRDELERQQKIASKKK</sequence>
<proteinExistence type="predicted"/>
<dbReference type="EMBL" id="JAIZAY010000013">
    <property type="protein sequence ID" value="KAJ8030355.1"/>
    <property type="molecule type" value="Genomic_DNA"/>
</dbReference>
<accession>A0A9Q1BPF2</accession>
<organism evidence="1 2">
    <name type="scientific">Holothuria leucospilota</name>
    <name type="common">Black long sea cucumber</name>
    <name type="synonym">Mertensiothuria leucospilota</name>
    <dbReference type="NCBI Taxonomy" id="206669"/>
    <lineage>
        <taxon>Eukaryota</taxon>
        <taxon>Metazoa</taxon>
        <taxon>Echinodermata</taxon>
        <taxon>Eleutherozoa</taxon>
        <taxon>Echinozoa</taxon>
        <taxon>Holothuroidea</taxon>
        <taxon>Aspidochirotacea</taxon>
        <taxon>Aspidochirotida</taxon>
        <taxon>Holothuriidae</taxon>
        <taxon>Holothuria</taxon>
    </lineage>
</organism>